<dbReference type="AlphaFoldDB" id="A0A561SX39"/>
<name>A0A561SX39_9PSEU</name>
<evidence type="ECO:0000313" key="2">
    <source>
        <dbReference type="Proteomes" id="UP000321261"/>
    </source>
</evidence>
<keyword evidence="2" id="KW-1185">Reference proteome</keyword>
<sequence>MITRALGRTLAAIAEFGVRVTADQLYYATCRAVLGPLHRGPRRPGYLLPRPLPRPAFDRVLARADPDLVRERLPVPAGATDAPDVLDYGLPRLLICQHDGIAAMLLANDLHMESGTAVLGGTQVVDGVPELLRDAMERGATAVYLLHDATEAGAAWRAGIEDGIVGRVVPLGLRPEQARALHLVRGPSGGAELAAVPPVHLLRVLRRLLGQPSPPAGPTSVRGRAGLGFLSWPGERS</sequence>
<gene>
    <name evidence="1" type="ORF">FHX44_115365</name>
</gene>
<organism evidence="1 2">
    <name type="scientific">Pseudonocardia hierapolitana</name>
    <dbReference type="NCBI Taxonomy" id="1128676"/>
    <lineage>
        <taxon>Bacteria</taxon>
        <taxon>Bacillati</taxon>
        <taxon>Actinomycetota</taxon>
        <taxon>Actinomycetes</taxon>
        <taxon>Pseudonocardiales</taxon>
        <taxon>Pseudonocardiaceae</taxon>
        <taxon>Pseudonocardia</taxon>
    </lineage>
</organism>
<evidence type="ECO:0000313" key="1">
    <source>
        <dbReference type="EMBL" id="TWF79432.1"/>
    </source>
</evidence>
<reference evidence="1 2" key="1">
    <citation type="submission" date="2019-06" db="EMBL/GenBank/DDBJ databases">
        <title>Sequencing the genomes of 1000 actinobacteria strains.</title>
        <authorList>
            <person name="Klenk H.-P."/>
        </authorList>
    </citation>
    <scope>NUCLEOTIDE SEQUENCE [LARGE SCALE GENOMIC DNA]</scope>
    <source>
        <strain evidence="1 2">DSM 45671</strain>
    </source>
</reference>
<proteinExistence type="predicted"/>
<protein>
    <submittedName>
        <fullName evidence="1">Uncharacterized protein</fullName>
    </submittedName>
</protein>
<dbReference type="EMBL" id="VIWU01000001">
    <property type="protein sequence ID" value="TWF79432.1"/>
    <property type="molecule type" value="Genomic_DNA"/>
</dbReference>
<accession>A0A561SX39</accession>
<dbReference type="Proteomes" id="UP000321261">
    <property type="component" value="Unassembled WGS sequence"/>
</dbReference>
<dbReference type="RefSeq" id="WP_212612645.1">
    <property type="nucleotide sequence ID" value="NZ_VIWU01000001.1"/>
</dbReference>
<comment type="caution">
    <text evidence="1">The sequence shown here is derived from an EMBL/GenBank/DDBJ whole genome shotgun (WGS) entry which is preliminary data.</text>
</comment>